<dbReference type="PANTHER" id="PTHR10870">
    <property type="entry name" value="CELL CYCLE CHECKPOINT PROTEIN RAD1"/>
    <property type="match status" value="1"/>
</dbReference>
<dbReference type="Pfam" id="PF02144">
    <property type="entry name" value="Rad1"/>
    <property type="match status" value="1"/>
</dbReference>
<comment type="similarity">
    <text evidence="2 6">Belongs to the rad1 family.</text>
</comment>
<dbReference type="InterPro" id="IPR046938">
    <property type="entry name" value="DNA_clamp_sf"/>
</dbReference>
<evidence type="ECO:0000256" key="3">
    <source>
        <dbReference type="ARBA" id="ARBA00022763"/>
    </source>
</evidence>
<keyword evidence="3 6" id="KW-0227">DNA damage</keyword>
<dbReference type="GO" id="GO:0007131">
    <property type="term" value="P:reciprocal meiotic recombination"/>
    <property type="evidence" value="ECO:0007669"/>
    <property type="project" value="InterPro"/>
</dbReference>
<dbReference type="GO" id="GO:0016787">
    <property type="term" value="F:hydrolase activity"/>
    <property type="evidence" value="ECO:0007669"/>
    <property type="project" value="UniProtKB-KW"/>
</dbReference>
<gene>
    <name evidence="7" type="ORF">MG3_03283</name>
</gene>
<dbReference type="GO" id="GO:0006302">
    <property type="term" value="P:double-strand break repair"/>
    <property type="evidence" value="ECO:0007669"/>
    <property type="project" value="UniProtKB-UniRule"/>
</dbReference>
<reference evidence="7 8" key="1">
    <citation type="submission" date="2013-12" db="EMBL/GenBank/DDBJ databases">
        <title>The Genome Sequence of Candida albicans P78048.</title>
        <authorList>
            <consortium name="The Broad Institute Genome Sequencing Platform"/>
            <consortium name="The Broad Institute Genome Sequencing Center for Infectious Disease"/>
            <person name="Cuomo C."/>
            <person name="Bennett R."/>
            <person name="Hirakawa M."/>
            <person name="Noverr M."/>
            <person name="Mitchell A."/>
            <person name="Young S.K."/>
            <person name="Zeng Q."/>
            <person name="Gargeya S."/>
            <person name="Fitzgerald M."/>
            <person name="Abouelleil A."/>
            <person name="Alvarado L."/>
            <person name="Berlin A.M."/>
            <person name="Chapman S.B."/>
            <person name="Dewar J."/>
            <person name="Goldberg J."/>
            <person name="Griggs A."/>
            <person name="Gujja S."/>
            <person name="Hansen M."/>
            <person name="Howarth C."/>
            <person name="Imamovic A."/>
            <person name="Larimer J."/>
            <person name="McCowan C."/>
            <person name="Murphy C."/>
            <person name="Pearson M."/>
            <person name="Priest M."/>
            <person name="Roberts A."/>
            <person name="Saif S."/>
            <person name="Shea T."/>
            <person name="Sykes S."/>
            <person name="Wortman J."/>
            <person name="Nusbaum C."/>
            <person name="Birren B."/>
        </authorList>
    </citation>
    <scope>NUCLEOTIDE SEQUENCE [LARGE SCALE GENOMIC DNA]</scope>
    <source>
        <strain evidence="7 8">P78048</strain>
    </source>
</reference>
<dbReference type="GO" id="GO:0030896">
    <property type="term" value="C:checkpoint clamp complex"/>
    <property type="evidence" value="ECO:0007669"/>
    <property type="project" value="UniProtKB-UniRule"/>
</dbReference>
<dbReference type="GO" id="GO:0003690">
    <property type="term" value="F:double-stranded DNA binding"/>
    <property type="evidence" value="ECO:0007669"/>
    <property type="project" value="InterPro"/>
</dbReference>
<name>A0AB34PVZ6_CANAX</name>
<keyword evidence="6" id="KW-0378">Hydrolase</keyword>
<organism evidence="7 8">
    <name type="scientific">Candida albicans P78048</name>
    <dbReference type="NCBI Taxonomy" id="1094989"/>
    <lineage>
        <taxon>Eukaryota</taxon>
        <taxon>Fungi</taxon>
        <taxon>Dikarya</taxon>
        <taxon>Ascomycota</taxon>
        <taxon>Saccharomycotina</taxon>
        <taxon>Pichiomycetes</taxon>
        <taxon>Debaryomycetaceae</taxon>
        <taxon>Candida/Lodderomyces clade</taxon>
        <taxon>Candida</taxon>
    </lineage>
</organism>
<keyword evidence="6" id="KW-0540">Nuclease</keyword>
<dbReference type="GO" id="GO:0003684">
    <property type="term" value="F:damaged DNA binding"/>
    <property type="evidence" value="ECO:0007669"/>
    <property type="project" value="UniProtKB-UniRule"/>
</dbReference>
<evidence type="ECO:0000256" key="4">
    <source>
        <dbReference type="ARBA" id="ARBA00023204"/>
    </source>
</evidence>
<keyword evidence="5 6" id="KW-0539">Nucleus</keyword>
<keyword evidence="6" id="KW-0238">DNA-binding</keyword>
<dbReference type="GO" id="GO:0004518">
    <property type="term" value="F:nuclease activity"/>
    <property type="evidence" value="ECO:0007669"/>
    <property type="project" value="UniProtKB-KW"/>
</dbReference>
<evidence type="ECO:0000313" key="7">
    <source>
        <dbReference type="EMBL" id="KGR09780.1"/>
    </source>
</evidence>
<comment type="subcellular location">
    <subcellularLocation>
        <location evidence="1 6">Nucleus</location>
    </subcellularLocation>
</comment>
<dbReference type="AlphaFoldDB" id="A0AB34PVZ6"/>
<dbReference type="EMBL" id="AJIX01000024">
    <property type="protein sequence ID" value="KGR09780.1"/>
    <property type="molecule type" value="Genomic_DNA"/>
</dbReference>
<dbReference type="Proteomes" id="UP000030161">
    <property type="component" value="Unassembled WGS sequence"/>
</dbReference>
<dbReference type="GO" id="GO:0000077">
    <property type="term" value="P:DNA damage checkpoint signaling"/>
    <property type="evidence" value="ECO:0007669"/>
    <property type="project" value="UniProtKB-UniRule"/>
</dbReference>
<comment type="function">
    <text evidence="6">Component of the checkpoint clamp complex involved in the surveillance mechanism that allows the DNA repair pathways to act to restore the integrity of the DNA prior to DNA synthesis or separation of the replicated chromosomes.</text>
</comment>
<dbReference type="InterPro" id="IPR003021">
    <property type="entry name" value="Rad1_Rec1_Rad17"/>
</dbReference>
<dbReference type="SUPFAM" id="SSF55979">
    <property type="entry name" value="DNA clamp"/>
    <property type="match status" value="2"/>
</dbReference>
<dbReference type="CDD" id="cd00577">
    <property type="entry name" value="PCNA"/>
    <property type="match status" value="1"/>
</dbReference>
<evidence type="ECO:0000256" key="5">
    <source>
        <dbReference type="ARBA" id="ARBA00023242"/>
    </source>
</evidence>
<keyword evidence="4 6" id="KW-0234">DNA repair</keyword>
<proteinExistence type="inferred from homology"/>
<protein>
    <recommendedName>
        <fullName evidence="6">DNA damage checkpoint control protein RAD17</fullName>
    </recommendedName>
</protein>
<comment type="caution">
    <text evidence="7">The sequence shown here is derived from an EMBL/GenBank/DDBJ whole genome shotgun (WGS) entry which is preliminary data.</text>
</comment>
<evidence type="ECO:0000256" key="2">
    <source>
        <dbReference type="ARBA" id="ARBA00010991"/>
    </source>
</evidence>
<dbReference type="Gene3D" id="3.70.10.10">
    <property type="match status" value="1"/>
</dbReference>
<evidence type="ECO:0000256" key="1">
    <source>
        <dbReference type="ARBA" id="ARBA00004123"/>
    </source>
</evidence>
<accession>A0AB34PVZ6</accession>
<dbReference type="PRINTS" id="PR01245">
    <property type="entry name" value="RAD1REC1"/>
</dbReference>
<sequence length="336" mass="38119">MLFVESDSESVNNTDICQVEDSFTASTTQIAHLSDIFQSLVSINNQAIIRIKETGITIYSSYNHTFNVNVNIDPSLFSIYSITGEEFTLGVDLSLIGECFTSVASTLKFEKSVTCYLNYQGEGFPLVIEFEDTYILEKLEFYTYIIESGMEDDNLGIDYERVEMEAMVRSDVLTNILSDLWQIDTENLFIYAEADTLTFISNGPIGTSKLIFPNDKDVLEKLEISGDKRYVVSQFSYETFYRIFRAVRLSSKCKLIKDAHGCFSIQLLCKKLPLSGYSGTLVTINMMELNHDEFMIGWIEEQEKPVLFTSFKKVEVQSSVVDKRNVSGAVEVPLFL</sequence>
<evidence type="ECO:0000313" key="8">
    <source>
        <dbReference type="Proteomes" id="UP000030161"/>
    </source>
</evidence>
<evidence type="ECO:0000256" key="6">
    <source>
        <dbReference type="PIRNR" id="PIRNR011769"/>
    </source>
</evidence>
<dbReference type="PIRSF" id="PIRSF011769">
    <property type="entry name" value="Cell_cycle_RAD17"/>
    <property type="match status" value="1"/>
</dbReference>
<dbReference type="InterPro" id="IPR016587">
    <property type="entry name" value="Rad17"/>
</dbReference>
<dbReference type="PANTHER" id="PTHR10870:SF0">
    <property type="entry name" value="CELL CYCLE CHECKPOINT PROTEIN RAD1"/>
    <property type="match status" value="1"/>
</dbReference>